<evidence type="ECO:0000313" key="1">
    <source>
        <dbReference type="EMBL" id="SPD22706.1"/>
    </source>
</evidence>
<accession>A0A2N9I9U2</accession>
<protein>
    <submittedName>
        <fullName evidence="1">Uncharacterized protein</fullName>
    </submittedName>
</protein>
<name>A0A2N9I9U2_FAGSY</name>
<dbReference type="EMBL" id="OIVN01005490">
    <property type="protein sequence ID" value="SPD22706.1"/>
    <property type="molecule type" value="Genomic_DNA"/>
</dbReference>
<gene>
    <name evidence="1" type="ORF">FSB_LOCUS50588</name>
</gene>
<organism evidence="1">
    <name type="scientific">Fagus sylvatica</name>
    <name type="common">Beechnut</name>
    <dbReference type="NCBI Taxonomy" id="28930"/>
    <lineage>
        <taxon>Eukaryota</taxon>
        <taxon>Viridiplantae</taxon>
        <taxon>Streptophyta</taxon>
        <taxon>Embryophyta</taxon>
        <taxon>Tracheophyta</taxon>
        <taxon>Spermatophyta</taxon>
        <taxon>Magnoliopsida</taxon>
        <taxon>eudicotyledons</taxon>
        <taxon>Gunneridae</taxon>
        <taxon>Pentapetalae</taxon>
        <taxon>rosids</taxon>
        <taxon>fabids</taxon>
        <taxon>Fagales</taxon>
        <taxon>Fagaceae</taxon>
        <taxon>Fagus</taxon>
    </lineage>
</organism>
<sequence length="128" mass="14642">MLASKIDSIVEDLKSVSVNSDDRLPEDRSQYAKHWESVGSKLDQDDEVGLLERPKKHVFYRSSSRTSSLLIFQNKESWLAMQLLTWRCKLWSSTGDANSGLQHPQKKNVGFQDRFDCGRPGISLSELR</sequence>
<reference evidence="1" key="1">
    <citation type="submission" date="2018-02" db="EMBL/GenBank/DDBJ databases">
        <authorList>
            <person name="Cohen D.B."/>
            <person name="Kent A.D."/>
        </authorList>
    </citation>
    <scope>NUCLEOTIDE SEQUENCE</scope>
</reference>
<proteinExistence type="predicted"/>
<dbReference type="AlphaFoldDB" id="A0A2N9I9U2"/>